<keyword evidence="6" id="KW-0809">Transit peptide</keyword>
<evidence type="ECO:0000256" key="13">
    <source>
        <dbReference type="ARBA" id="ARBA00042123"/>
    </source>
</evidence>
<dbReference type="InterPro" id="IPR011032">
    <property type="entry name" value="GroES-like_sf"/>
</dbReference>
<keyword evidence="5" id="KW-0521">NADP</keyword>
<evidence type="ECO:0000256" key="2">
    <source>
        <dbReference type="ARBA" id="ARBA00010371"/>
    </source>
</evidence>
<keyword evidence="7" id="KW-0560">Oxidoreductase</keyword>
<dbReference type="InterPro" id="IPR013154">
    <property type="entry name" value="ADH-like_N"/>
</dbReference>
<dbReference type="InterPro" id="IPR020843">
    <property type="entry name" value="ER"/>
</dbReference>
<keyword evidence="9" id="KW-0496">Mitochondrion</keyword>
<dbReference type="InterPro" id="IPR013149">
    <property type="entry name" value="ADH-like_C"/>
</dbReference>
<dbReference type="PANTHER" id="PTHR43981">
    <property type="entry name" value="ENOYL-[ACYL-CARRIER-PROTEIN] REDUCTASE, MITOCHONDRIAL"/>
    <property type="match status" value="1"/>
</dbReference>
<name>A0A085NSU2_9BILA</name>
<evidence type="ECO:0000256" key="1">
    <source>
        <dbReference type="ARBA" id="ARBA00004173"/>
    </source>
</evidence>
<evidence type="ECO:0000256" key="6">
    <source>
        <dbReference type="ARBA" id="ARBA00022946"/>
    </source>
</evidence>
<keyword evidence="4" id="KW-0276">Fatty acid metabolism</keyword>
<dbReference type="GO" id="GO:0005739">
    <property type="term" value="C:mitochondrion"/>
    <property type="evidence" value="ECO:0007669"/>
    <property type="project" value="UniProtKB-SubCell"/>
</dbReference>
<reference evidence="17 18" key="1">
    <citation type="journal article" date="2014" name="Nat. Genet.">
        <title>Genome and transcriptome of the porcine whipworm Trichuris suis.</title>
        <authorList>
            <person name="Jex A.R."/>
            <person name="Nejsum P."/>
            <person name="Schwarz E.M."/>
            <person name="Hu L."/>
            <person name="Young N.D."/>
            <person name="Hall R.S."/>
            <person name="Korhonen P.K."/>
            <person name="Liao S."/>
            <person name="Thamsborg S."/>
            <person name="Xia J."/>
            <person name="Xu P."/>
            <person name="Wang S."/>
            <person name="Scheerlinck J.P."/>
            <person name="Hofmann A."/>
            <person name="Sternberg P.W."/>
            <person name="Wang J."/>
            <person name="Gasser R.B."/>
        </authorList>
    </citation>
    <scope>NUCLEOTIDE SEQUENCE [LARGE SCALE GENOMIC DNA]</scope>
    <source>
        <strain evidence="17">DCEP-RM93F</strain>
        <strain evidence="16">DCEP-RM93M</strain>
    </source>
</reference>
<dbReference type="EMBL" id="KL367477">
    <property type="protein sequence ID" value="KFD72538.1"/>
    <property type="molecule type" value="Genomic_DNA"/>
</dbReference>
<evidence type="ECO:0000256" key="8">
    <source>
        <dbReference type="ARBA" id="ARBA00023098"/>
    </source>
</evidence>
<dbReference type="InterPro" id="IPR036291">
    <property type="entry name" value="NAD(P)-bd_dom_sf"/>
</dbReference>
<keyword evidence="10" id="KW-0275">Fatty acid biosynthesis</keyword>
<dbReference type="FunFam" id="3.90.180.10:FF:000010">
    <property type="entry name" value="Enoyl-[acyl-carrier-protein] reductase, mitochondrial"/>
    <property type="match status" value="1"/>
</dbReference>
<dbReference type="PANTHER" id="PTHR43981:SF2">
    <property type="entry name" value="ENOYL-[ACYL-CARRIER-PROTEIN] REDUCTASE, MITOCHONDRIAL"/>
    <property type="match status" value="1"/>
</dbReference>
<evidence type="ECO:0000256" key="4">
    <source>
        <dbReference type="ARBA" id="ARBA00022832"/>
    </source>
</evidence>
<evidence type="ECO:0000256" key="10">
    <source>
        <dbReference type="ARBA" id="ARBA00023160"/>
    </source>
</evidence>
<dbReference type="FunFam" id="3.40.50.720:FF:000112">
    <property type="entry name" value="Enoyl-[acyl-carrier-protein] reductase 1, mitochondrial"/>
    <property type="match status" value="1"/>
</dbReference>
<organism evidence="17">
    <name type="scientific">Trichuris suis</name>
    <name type="common">pig whipworm</name>
    <dbReference type="NCBI Taxonomy" id="68888"/>
    <lineage>
        <taxon>Eukaryota</taxon>
        <taxon>Metazoa</taxon>
        <taxon>Ecdysozoa</taxon>
        <taxon>Nematoda</taxon>
        <taxon>Enoplea</taxon>
        <taxon>Dorylaimia</taxon>
        <taxon>Trichinellida</taxon>
        <taxon>Trichuridae</taxon>
        <taxon>Trichuris</taxon>
    </lineage>
</organism>
<dbReference type="EC" id="1.3.1.104" evidence="11"/>
<evidence type="ECO:0000256" key="11">
    <source>
        <dbReference type="ARBA" id="ARBA00038963"/>
    </source>
</evidence>
<dbReference type="GO" id="GO:0141148">
    <property type="term" value="F:enoyl-[acyl-carrier-protein] reductase (NADPH) activity"/>
    <property type="evidence" value="ECO:0007669"/>
    <property type="project" value="UniProtKB-EC"/>
</dbReference>
<evidence type="ECO:0000256" key="7">
    <source>
        <dbReference type="ARBA" id="ARBA00023002"/>
    </source>
</evidence>
<dbReference type="Pfam" id="PF00107">
    <property type="entry name" value="ADH_zinc_N"/>
    <property type="match status" value="1"/>
</dbReference>
<protein>
    <recommendedName>
        <fullName evidence="12">Enoyl-[acyl-carrier-protein] reductase, mitochondrial</fullName>
        <ecNumber evidence="11">1.3.1.104</ecNumber>
    </recommendedName>
    <alternativeName>
        <fullName evidence="13">2-enoyl thioester reductase</fullName>
    </alternativeName>
</protein>
<evidence type="ECO:0000313" key="16">
    <source>
        <dbReference type="EMBL" id="KFD55106.1"/>
    </source>
</evidence>
<comment type="subcellular location">
    <subcellularLocation>
        <location evidence="1">Mitochondrion</location>
    </subcellularLocation>
</comment>
<dbReference type="InterPro" id="IPR051034">
    <property type="entry name" value="Mito_Enoyl-ACP_Reductase"/>
</dbReference>
<dbReference type="EMBL" id="KL363202">
    <property type="protein sequence ID" value="KFD55106.1"/>
    <property type="molecule type" value="Genomic_DNA"/>
</dbReference>
<dbReference type="SUPFAM" id="SSF51735">
    <property type="entry name" value="NAD(P)-binding Rossmann-fold domains"/>
    <property type="match status" value="1"/>
</dbReference>
<dbReference type="Gene3D" id="3.40.50.720">
    <property type="entry name" value="NAD(P)-binding Rossmann-like Domain"/>
    <property type="match status" value="1"/>
</dbReference>
<dbReference type="SMART" id="SM00829">
    <property type="entry name" value="PKS_ER"/>
    <property type="match status" value="1"/>
</dbReference>
<evidence type="ECO:0000313" key="18">
    <source>
        <dbReference type="Proteomes" id="UP000030764"/>
    </source>
</evidence>
<dbReference type="SUPFAM" id="SSF50129">
    <property type="entry name" value="GroES-like"/>
    <property type="match status" value="1"/>
</dbReference>
<dbReference type="GO" id="GO:0006633">
    <property type="term" value="P:fatty acid biosynthetic process"/>
    <property type="evidence" value="ECO:0007669"/>
    <property type="project" value="UniProtKB-KW"/>
</dbReference>
<dbReference type="CDD" id="cd08290">
    <property type="entry name" value="ETR"/>
    <property type="match status" value="1"/>
</dbReference>
<dbReference type="Gene3D" id="3.90.180.10">
    <property type="entry name" value="Medium-chain alcohol dehydrogenases, catalytic domain"/>
    <property type="match status" value="1"/>
</dbReference>
<dbReference type="Proteomes" id="UP000030764">
    <property type="component" value="Unassembled WGS sequence"/>
</dbReference>
<dbReference type="Proteomes" id="UP000030758">
    <property type="component" value="Unassembled WGS sequence"/>
</dbReference>
<comment type="catalytic activity">
    <reaction evidence="14">
        <text>a 2,3-saturated acyl-[ACP] + NADP(+) = a (2E)-enoyl-[ACP] + NADPH + H(+)</text>
        <dbReference type="Rhea" id="RHEA:22564"/>
        <dbReference type="Rhea" id="RHEA-COMP:9925"/>
        <dbReference type="Rhea" id="RHEA-COMP:9926"/>
        <dbReference type="ChEBI" id="CHEBI:15378"/>
        <dbReference type="ChEBI" id="CHEBI:57783"/>
        <dbReference type="ChEBI" id="CHEBI:58349"/>
        <dbReference type="ChEBI" id="CHEBI:78784"/>
        <dbReference type="ChEBI" id="CHEBI:78785"/>
        <dbReference type="EC" id="1.3.1.104"/>
    </reaction>
</comment>
<evidence type="ECO:0000256" key="5">
    <source>
        <dbReference type="ARBA" id="ARBA00022857"/>
    </source>
</evidence>
<evidence type="ECO:0000256" key="14">
    <source>
        <dbReference type="ARBA" id="ARBA00048843"/>
    </source>
</evidence>
<keyword evidence="3" id="KW-0444">Lipid biosynthesis</keyword>
<dbReference type="AlphaFoldDB" id="A0A085NSU2"/>
<accession>A0A085NSU2</accession>
<evidence type="ECO:0000259" key="15">
    <source>
        <dbReference type="SMART" id="SM00829"/>
    </source>
</evidence>
<comment type="similarity">
    <text evidence="2">Belongs to the zinc-containing alcohol dehydrogenase family. Quinone oxidoreductase subfamily.</text>
</comment>
<evidence type="ECO:0000256" key="12">
    <source>
        <dbReference type="ARBA" id="ARBA00041058"/>
    </source>
</evidence>
<gene>
    <name evidence="16" type="ORF">M513_04024</name>
    <name evidence="17" type="ORF">M514_04024</name>
</gene>
<keyword evidence="18" id="KW-1185">Reference proteome</keyword>
<sequence>MACFEMHVKLLNRFVRPKINLFRTIVAQQLEYREHGDPPSVVKLTNHTLQPIRADEVRYKVMAATINPADINTIQGIYPIKPPLPAVGGMEGVLRIEEVGSGVWDLAVGDWAIPSPAGFGTWRTDGIAPRTDLIKISNKLSIVQAATLAVNPSTAYRMLKDFVDLTPGDVVIQNGANSAVGQLVIQLCRHFNVSTVNLIRDGKADEKETKDYLGELGADVVLTETEFKRKVRSLFEKMASPKLALNCVSGRGIVYMAGCLAPKGKLVTYGGMSKQPLHVPTGAFIFKEIQLHGFWMTSWNRDPANAVKRRKMLDVLTQLSLDGKLQPVKYQLVPFKEYQQAIEATAAGHGRKKILVFEWCETLNGACCSAVNEAFSGSSVPC</sequence>
<evidence type="ECO:0000313" key="17">
    <source>
        <dbReference type="EMBL" id="KFD72538.1"/>
    </source>
</evidence>
<dbReference type="Pfam" id="PF08240">
    <property type="entry name" value="ADH_N"/>
    <property type="match status" value="1"/>
</dbReference>
<evidence type="ECO:0000256" key="9">
    <source>
        <dbReference type="ARBA" id="ARBA00023128"/>
    </source>
</evidence>
<feature type="domain" description="Enoyl reductase (ER)" evidence="15">
    <location>
        <begin position="37"/>
        <end position="356"/>
    </location>
</feature>
<proteinExistence type="inferred from homology"/>
<keyword evidence="8" id="KW-0443">Lipid metabolism</keyword>
<evidence type="ECO:0000256" key="3">
    <source>
        <dbReference type="ARBA" id="ARBA00022516"/>
    </source>
</evidence>